<keyword evidence="6" id="KW-1185">Reference proteome</keyword>
<dbReference type="InterPro" id="IPR050204">
    <property type="entry name" value="AraC_XylS_family_regulators"/>
</dbReference>
<dbReference type="GO" id="GO:0003700">
    <property type="term" value="F:DNA-binding transcription factor activity"/>
    <property type="evidence" value="ECO:0007669"/>
    <property type="project" value="InterPro"/>
</dbReference>
<keyword evidence="1" id="KW-0805">Transcription regulation</keyword>
<gene>
    <name evidence="5" type="ORF">AQ490_13880</name>
</gene>
<dbReference type="STRING" id="76728.AQ490_13880"/>
<dbReference type="PANTHER" id="PTHR46796:SF6">
    <property type="entry name" value="ARAC SUBFAMILY"/>
    <property type="match status" value="1"/>
</dbReference>
<accession>A0A0T6LXE8</accession>
<organism evidence="5 6">
    <name type="scientific">Wenjunlia vitaminophila</name>
    <name type="common">Streptomyces vitaminophilus</name>
    <dbReference type="NCBI Taxonomy" id="76728"/>
    <lineage>
        <taxon>Bacteria</taxon>
        <taxon>Bacillati</taxon>
        <taxon>Actinomycetota</taxon>
        <taxon>Actinomycetes</taxon>
        <taxon>Kitasatosporales</taxon>
        <taxon>Streptomycetaceae</taxon>
        <taxon>Wenjunlia</taxon>
    </lineage>
</organism>
<dbReference type="PANTHER" id="PTHR46796">
    <property type="entry name" value="HTH-TYPE TRANSCRIPTIONAL ACTIVATOR RHAS-RELATED"/>
    <property type="match status" value="1"/>
</dbReference>
<dbReference type="eggNOG" id="COG2207">
    <property type="taxonomic scope" value="Bacteria"/>
</dbReference>
<reference evidence="5 6" key="1">
    <citation type="submission" date="2015-10" db="EMBL/GenBank/DDBJ databases">
        <title>Draft genome sequence of pyrrolomycin-producing Streptomyces vitaminophilus.</title>
        <authorList>
            <person name="Graham D.E."/>
            <person name="Mahan K.M."/>
            <person name="Klingeman D.M."/>
            <person name="Hettich R.L."/>
            <person name="Parry R.J."/>
        </authorList>
    </citation>
    <scope>NUCLEOTIDE SEQUENCE [LARGE SCALE GENOMIC DNA]</scope>
    <source>
        <strain evidence="5 6">ATCC 31673</strain>
    </source>
</reference>
<dbReference type="GO" id="GO:0043565">
    <property type="term" value="F:sequence-specific DNA binding"/>
    <property type="evidence" value="ECO:0007669"/>
    <property type="project" value="InterPro"/>
</dbReference>
<keyword evidence="3" id="KW-0804">Transcription</keyword>
<dbReference type="EMBL" id="LLZU01000005">
    <property type="protein sequence ID" value="KRV50713.1"/>
    <property type="molecule type" value="Genomic_DNA"/>
</dbReference>
<evidence type="ECO:0000259" key="4">
    <source>
        <dbReference type="PROSITE" id="PS01124"/>
    </source>
</evidence>
<dbReference type="Pfam" id="PF14525">
    <property type="entry name" value="AraC_binding_2"/>
    <property type="match status" value="1"/>
</dbReference>
<evidence type="ECO:0000256" key="3">
    <source>
        <dbReference type="ARBA" id="ARBA00023163"/>
    </source>
</evidence>
<dbReference type="PROSITE" id="PS01124">
    <property type="entry name" value="HTH_ARAC_FAMILY_2"/>
    <property type="match status" value="1"/>
</dbReference>
<dbReference type="SMART" id="SM00342">
    <property type="entry name" value="HTH_ARAC"/>
    <property type="match status" value="1"/>
</dbReference>
<protein>
    <recommendedName>
        <fullName evidence="4">HTH araC/xylS-type domain-containing protein</fullName>
    </recommendedName>
</protein>
<evidence type="ECO:0000256" key="1">
    <source>
        <dbReference type="ARBA" id="ARBA00023015"/>
    </source>
</evidence>
<dbReference type="SUPFAM" id="SSF46689">
    <property type="entry name" value="Homeodomain-like"/>
    <property type="match status" value="1"/>
</dbReference>
<dbReference type="InterPro" id="IPR009057">
    <property type="entry name" value="Homeodomain-like_sf"/>
</dbReference>
<proteinExistence type="predicted"/>
<dbReference type="Proteomes" id="UP000050867">
    <property type="component" value="Unassembled WGS sequence"/>
</dbReference>
<dbReference type="InterPro" id="IPR035418">
    <property type="entry name" value="AraC-bd_2"/>
</dbReference>
<feature type="domain" description="HTH araC/xylS-type" evidence="4">
    <location>
        <begin position="213"/>
        <end position="314"/>
    </location>
</feature>
<evidence type="ECO:0000313" key="6">
    <source>
        <dbReference type="Proteomes" id="UP000050867"/>
    </source>
</evidence>
<dbReference type="Pfam" id="PF12833">
    <property type="entry name" value="HTH_18"/>
    <property type="match status" value="1"/>
</dbReference>
<dbReference type="AlphaFoldDB" id="A0A0T6LXE8"/>
<comment type="caution">
    <text evidence="5">The sequence shown here is derived from an EMBL/GenBank/DDBJ whole genome shotgun (WGS) entry which is preliminary data.</text>
</comment>
<evidence type="ECO:0000313" key="5">
    <source>
        <dbReference type="EMBL" id="KRV50713.1"/>
    </source>
</evidence>
<keyword evidence="2" id="KW-0238">DNA-binding</keyword>
<sequence length="319" mass="35473">MVENVFDSRDHTARDALAAWAEVIRNAVMLTTFRLVDTDVFDGWLKTMPLGPVQLSAMGYSSFCSIRTPKLIRASDPECLQISLIRSGSHVIEQNRRSATAGASELLLFDSSRPFHSCADGGSLLFQFPRPLLPLPAHHLDRVIARPLPGDRGLGRLLADFMITMTEDGACHTPRDAAPLGMVGLDLAAAFLAHHLGREDDVPADSRQRALYVRITSFVQQHLGNPDLTPGDIAAAHHISVRSLHRLFQQHGVSVCSWMRGQRLGRCRRDLADPLKRHIPIRTIAARWGFVRPADFTRAFSALYGTSPSEYRRQAFHND</sequence>
<name>A0A0T6LXE8_WENVI</name>
<dbReference type="Gene3D" id="1.10.10.60">
    <property type="entry name" value="Homeodomain-like"/>
    <property type="match status" value="1"/>
</dbReference>
<evidence type="ECO:0000256" key="2">
    <source>
        <dbReference type="ARBA" id="ARBA00023125"/>
    </source>
</evidence>
<dbReference type="InterPro" id="IPR018060">
    <property type="entry name" value="HTH_AraC"/>
</dbReference>